<sequence length="123" mass="14544">MFLWVCHLVFSLGDAIAALKKELKKYKDPKRINEVEERIAWIDKQLKSGSAKHIDAELLAKHKKKEREAAKQGKPEIRKQRLVEKYNHLKSSGKLETFVEKRRMRNAAKDHRYMPYRRSGDVE</sequence>
<accession>A0AAN9JVV2</accession>
<evidence type="ECO:0000256" key="4">
    <source>
        <dbReference type="ARBA" id="ARBA00022552"/>
    </source>
</evidence>
<comment type="subcellular location">
    <subcellularLocation>
        <location evidence="1 6">Nucleus</location>
        <location evidence="1 6">Nucleolus</location>
    </subcellularLocation>
</comment>
<name>A0AAN9JVV2_CANGL</name>
<keyword evidence="4 6" id="KW-0698">rRNA processing</keyword>
<comment type="subunit">
    <text evidence="6">Associates with 90S and pre-40S pre-ribosomal particles.</text>
</comment>
<keyword evidence="6" id="KW-0687">Ribonucleoprotein</keyword>
<keyword evidence="9" id="KW-1185">Reference proteome</keyword>
<dbReference type="EMBL" id="JAYMYQ010000011">
    <property type="protein sequence ID" value="KAK7304966.1"/>
    <property type="molecule type" value="Genomic_DNA"/>
</dbReference>
<gene>
    <name evidence="8" type="ORF">VNO77_42862</name>
</gene>
<evidence type="ECO:0000256" key="2">
    <source>
        <dbReference type="ARBA" id="ARBA00009418"/>
    </source>
</evidence>
<evidence type="ECO:0000313" key="8">
    <source>
        <dbReference type="EMBL" id="KAK7304966.1"/>
    </source>
</evidence>
<evidence type="ECO:0000256" key="5">
    <source>
        <dbReference type="ARBA" id="ARBA00023242"/>
    </source>
</evidence>
<comment type="function">
    <text evidence="6">Component of the 90S pre-ribosome involved in the maturation of rRNAs. Required for early cleavages of the pre-RNAs in the 40S ribosomal subunit maturation pathway.</text>
</comment>
<dbReference type="Pfam" id="PF06102">
    <property type="entry name" value="RRP36"/>
    <property type="match status" value="1"/>
</dbReference>
<evidence type="ECO:0000256" key="3">
    <source>
        <dbReference type="ARBA" id="ARBA00022517"/>
    </source>
</evidence>
<dbReference type="InterPro" id="IPR009292">
    <property type="entry name" value="RRP36"/>
</dbReference>
<keyword evidence="3 6" id="KW-0690">Ribosome biogenesis</keyword>
<comment type="caution">
    <text evidence="8">The sequence shown here is derived from an EMBL/GenBank/DDBJ whole genome shotgun (WGS) entry which is preliminary data.</text>
</comment>
<dbReference type="GO" id="GO:0030686">
    <property type="term" value="C:90S preribosome"/>
    <property type="evidence" value="ECO:0007669"/>
    <property type="project" value="TreeGrafter"/>
</dbReference>
<keyword evidence="7" id="KW-0732">Signal</keyword>
<proteinExistence type="inferred from homology"/>
<dbReference type="AlphaFoldDB" id="A0AAN9JVV2"/>
<feature type="signal peptide" evidence="7">
    <location>
        <begin position="1"/>
        <end position="17"/>
    </location>
</feature>
<reference evidence="8 9" key="1">
    <citation type="submission" date="2024-01" db="EMBL/GenBank/DDBJ databases">
        <title>The genomes of 5 underutilized Papilionoideae crops provide insights into root nodulation and disease resistanc.</title>
        <authorList>
            <person name="Jiang F."/>
        </authorList>
    </citation>
    <scope>NUCLEOTIDE SEQUENCE [LARGE SCALE GENOMIC DNA]</scope>
    <source>
        <strain evidence="8">LVBAO_FW01</strain>
        <tissue evidence="8">Leaves</tissue>
    </source>
</reference>
<dbReference type="PANTHER" id="PTHR21738:SF0">
    <property type="entry name" value="RIBOSOMAL RNA PROCESSING PROTEIN 36 HOMOLOG"/>
    <property type="match status" value="1"/>
</dbReference>
<evidence type="ECO:0000256" key="6">
    <source>
        <dbReference type="RuleBase" id="RU368027"/>
    </source>
</evidence>
<feature type="chain" id="PRO_5042849082" description="rRNA biogenesis protein RRP36" evidence="7">
    <location>
        <begin position="18"/>
        <end position="123"/>
    </location>
</feature>
<dbReference type="PANTHER" id="PTHR21738">
    <property type="entry name" value="RIBOSOMAL RNA PROCESSING PROTEIN 36 HOMOLOG"/>
    <property type="match status" value="1"/>
</dbReference>
<keyword evidence="5 6" id="KW-0539">Nucleus</keyword>
<dbReference type="GO" id="GO:0000462">
    <property type="term" value="P:maturation of SSU-rRNA from tricistronic rRNA transcript (SSU-rRNA, 5.8S rRNA, LSU-rRNA)"/>
    <property type="evidence" value="ECO:0007669"/>
    <property type="project" value="TreeGrafter"/>
</dbReference>
<evidence type="ECO:0000313" key="9">
    <source>
        <dbReference type="Proteomes" id="UP001367508"/>
    </source>
</evidence>
<comment type="similarity">
    <text evidence="2 6">Belongs to the RRP36 family.</text>
</comment>
<evidence type="ECO:0000256" key="1">
    <source>
        <dbReference type="ARBA" id="ARBA00004604"/>
    </source>
</evidence>
<dbReference type="GO" id="GO:0005730">
    <property type="term" value="C:nucleolus"/>
    <property type="evidence" value="ECO:0007669"/>
    <property type="project" value="UniProtKB-SubCell"/>
</dbReference>
<protein>
    <recommendedName>
        <fullName evidence="6">rRNA biogenesis protein RRP36</fullName>
    </recommendedName>
</protein>
<dbReference type="Proteomes" id="UP001367508">
    <property type="component" value="Unassembled WGS sequence"/>
</dbReference>
<organism evidence="8 9">
    <name type="scientific">Canavalia gladiata</name>
    <name type="common">Sword bean</name>
    <name type="synonym">Dolichos gladiatus</name>
    <dbReference type="NCBI Taxonomy" id="3824"/>
    <lineage>
        <taxon>Eukaryota</taxon>
        <taxon>Viridiplantae</taxon>
        <taxon>Streptophyta</taxon>
        <taxon>Embryophyta</taxon>
        <taxon>Tracheophyta</taxon>
        <taxon>Spermatophyta</taxon>
        <taxon>Magnoliopsida</taxon>
        <taxon>eudicotyledons</taxon>
        <taxon>Gunneridae</taxon>
        <taxon>Pentapetalae</taxon>
        <taxon>rosids</taxon>
        <taxon>fabids</taxon>
        <taxon>Fabales</taxon>
        <taxon>Fabaceae</taxon>
        <taxon>Papilionoideae</taxon>
        <taxon>50 kb inversion clade</taxon>
        <taxon>NPAAA clade</taxon>
        <taxon>indigoferoid/millettioid clade</taxon>
        <taxon>Phaseoleae</taxon>
        <taxon>Canavalia</taxon>
    </lineage>
</organism>
<evidence type="ECO:0000256" key="7">
    <source>
        <dbReference type="SAM" id="SignalP"/>
    </source>
</evidence>